<keyword evidence="6" id="KW-1185">Reference proteome</keyword>
<keyword evidence="3" id="KW-0804">Transcription</keyword>
<dbReference type="AlphaFoldDB" id="A0AB73T4E9"/>
<dbReference type="SMART" id="SM00342">
    <property type="entry name" value="HTH_ARAC"/>
    <property type="match status" value="1"/>
</dbReference>
<dbReference type="InterPro" id="IPR014710">
    <property type="entry name" value="RmlC-like_jellyroll"/>
</dbReference>
<evidence type="ECO:0000256" key="3">
    <source>
        <dbReference type="ARBA" id="ARBA00023163"/>
    </source>
</evidence>
<dbReference type="InterPro" id="IPR020449">
    <property type="entry name" value="Tscrpt_reg_AraC-type_HTH"/>
</dbReference>
<dbReference type="InterPro" id="IPR018060">
    <property type="entry name" value="HTH_AraC"/>
</dbReference>
<dbReference type="Gene3D" id="2.60.120.10">
    <property type="entry name" value="Jelly Rolls"/>
    <property type="match status" value="1"/>
</dbReference>
<dbReference type="Pfam" id="PF12833">
    <property type="entry name" value="HTH_18"/>
    <property type="match status" value="1"/>
</dbReference>
<dbReference type="PANTHER" id="PTHR43280:SF28">
    <property type="entry name" value="HTH-TYPE TRANSCRIPTIONAL ACTIVATOR RHAS"/>
    <property type="match status" value="1"/>
</dbReference>
<dbReference type="PRINTS" id="PR00032">
    <property type="entry name" value="HTHARAC"/>
</dbReference>
<dbReference type="PROSITE" id="PS00041">
    <property type="entry name" value="HTH_ARAC_FAMILY_1"/>
    <property type="match status" value="1"/>
</dbReference>
<dbReference type="SUPFAM" id="SSF51182">
    <property type="entry name" value="RmlC-like cupins"/>
    <property type="match status" value="1"/>
</dbReference>
<dbReference type="InterPro" id="IPR009057">
    <property type="entry name" value="Homeodomain-like_sf"/>
</dbReference>
<dbReference type="GO" id="GO:0043565">
    <property type="term" value="F:sequence-specific DNA binding"/>
    <property type="evidence" value="ECO:0007669"/>
    <property type="project" value="InterPro"/>
</dbReference>
<evidence type="ECO:0000313" key="5">
    <source>
        <dbReference type="EMBL" id="PWJ76036.1"/>
    </source>
</evidence>
<evidence type="ECO:0000256" key="2">
    <source>
        <dbReference type="ARBA" id="ARBA00023125"/>
    </source>
</evidence>
<dbReference type="PROSITE" id="PS01124">
    <property type="entry name" value="HTH_ARAC_FAMILY_2"/>
    <property type="match status" value="1"/>
</dbReference>
<protein>
    <submittedName>
        <fullName evidence="5">AraC-like DNA-binding protein</fullName>
    </submittedName>
</protein>
<dbReference type="InterPro" id="IPR018062">
    <property type="entry name" value="HTH_AraC-typ_CS"/>
</dbReference>
<dbReference type="InterPro" id="IPR011051">
    <property type="entry name" value="RmlC_Cupin_sf"/>
</dbReference>
<accession>A0AB73T4E9</accession>
<organism evidence="5 6">
    <name type="scientific">Murimonas intestini</name>
    <dbReference type="NCBI Taxonomy" id="1337051"/>
    <lineage>
        <taxon>Bacteria</taxon>
        <taxon>Bacillati</taxon>
        <taxon>Bacillota</taxon>
        <taxon>Clostridia</taxon>
        <taxon>Lachnospirales</taxon>
        <taxon>Lachnospiraceae</taxon>
        <taxon>Murimonas</taxon>
    </lineage>
</organism>
<evidence type="ECO:0000259" key="4">
    <source>
        <dbReference type="PROSITE" id="PS01124"/>
    </source>
</evidence>
<dbReference type="PANTHER" id="PTHR43280">
    <property type="entry name" value="ARAC-FAMILY TRANSCRIPTIONAL REGULATOR"/>
    <property type="match status" value="1"/>
</dbReference>
<keyword evidence="2" id="KW-0238">DNA-binding</keyword>
<sequence length="295" mass="33506">MIEHLDGIFERVSFREDLTFRINYLKVHEDFPDHWHAPLEIVRASRNWYEVRANGCTYRLEEGDIAVILPGTVHALCAPASGSRTIYLADIAFLKEIASFETLLALLPPVTVLSPLTDKDLHAKVSSLLTSMEMEYEKSSSFFDLFIYSSLMHLLGSLGRFDASAHAPEHTGSGSVPRYTERLLYTCKYINEHCTEDLTLDQASGIAGFSKYHFTRLFKEFTHISFYQYLSQKRIALAEQLLANPDYSVTAVALNSGFSSLPAFTRMFRQHKGCTPTEFRNMYSSDCMHAVQFPV</sequence>
<keyword evidence="1" id="KW-0805">Transcription regulation</keyword>
<reference evidence="5 6" key="1">
    <citation type="submission" date="2018-05" db="EMBL/GenBank/DDBJ databases">
        <authorList>
            <person name="Goeker M."/>
            <person name="Huntemann M."/>
            <person name="Clum A."/>
            <person name="Pillay M."/>
            <person name="Palaniappan K."/>
            <person name="Varghese N."/>
            <person name="Mikhailova N."/>
            <person name="Stamatis D."/>
            <person name="Reddy T."/>
            <person name="Daum C."/>
            <person name="Shapiro N."/>
            <person name="Ivanova N."/>
            <person name="Kyrpides N."/>
            <person name="Woyke T."/>
        </authorList>
    </citation>
    <scope>NUCLEOTIDE SEQUENCE [LARGE SCALE GENOMIC DNA]</scope>
    <source>
        <strain evidence="5 6">DSM 26524</strain>
    </source>
</reference>
<evidence type="ECO:0000313" key="6">
    <source>
        <dbReference type="Proteomes" id="UP000245412"/>
    </source>
</evidence>
<dbReference type="RefSeq" id="WP_109626103.1">
    <property type="nucleotide sequence ID" value="NZ_JANKBI010000003.1"/>
</dbReference>
<name>A0AB73T4E9_9FIRM</name>
<dbReference type="Gene3D" id="1.10.10.60">
    <property type="entry name" value="Homeodomain-like"/>
    <property type="match status" value="2"/>
</dbReference>
<dbReference type="EMBL" id="QGGY01000005">
    <property type="protein sequence ID" value="PWJ76036.1"/>
    <property type="molecule type" value="Genomic_DNA"/>
</dbReference>
<dbReference type="GO" id="GO:0003700">
    <property type="term" value="F:DNA-binding transcription factor activity"/>
    <property type="evidence" value="ECO:0007669"/>
    <property type="project" value="InterPro"/>
</dbReference>
<comment type="caution">
    <text evidence="5">The sequence shown here is derived from an EMBL/GenBank/DDBJ whole genome shotgun (WGS) entry which is preliminary data.</text>
</comment>
<dbReference type="CDD" id="cd02208">
    <property type="entry name" value="cupin_RmlC-like"/>
    <property type="match status" value="1"/>
</dbReference>
<proteinExistence type="predicted"/>
<dbReference type="SUPFAM" id="SSF46689">
    <property type="entry name" value="Homeodomain-like"/>
    <property type="match status" value="2"/>
</dbReference>
<evidence type="ECO:0000256" key="1">
    <source>
        <dbReference type="ARBA" id="ARBA00023015"/>
    </source>
</evidence>
<dbReference type="Proteomes" id="UP000245412">
    <property type="component" value="Unassembled WGS sequence"/>
</dbReference>
<gene>
    <name evidence="5" type="ORF">C7383_10570</name>
</gene>
<feature type="domain" description="HTH araC/xylS-type" evidence="4">
    <location>
        <begin position="184"/>
        <end position="282"/>
    </location>
</feature>